<gene>
    <name evidence="4" type="primary">LOC111352378</name>
</gene>
<dbReference type="InterPro" id="IPR004244">
    <property type="entry name" value="Transposase_22"/>
</dbReference>
<evidence type="ECO:0000259" key="2">
    <source>
        <dbReference type="Pfam" id="PF25298"/>
    </source>
</evidence>
<dbReference type="KEGG" id="sliu:111352378"/>
<dbReference type="Pfam" id="PF25298">
    <property type="entry name" value="Baculo_FP_2nd"/>
    <property type="match status" value="1"/>
</dbReference>
<dbReference type="InterPro" id="IPR057251">
    <property type="entry name" value="FP_C"/>
</dbReference>
<protein>
    <submittedName>
        <fullName evidence="4">Uncharacterized protein LOC111352378</fullName>
    </submittedName>
</protein>
<evidence type="ECO:0000313" key="4">
    <source>
        <dbReference type="RefSeq" id="XP_022820621.1"/>
    </source>
</evidence>
<dbReference type="Gene3D" id="3.30.70.1820">
    <property type="entry name" value="L1 transposable element, RRM domain"/>
    <property type="match status" value="1"/>
</dbReference>
<name>A0A9J7DYH6_SPOLT</name>
<keyword evidence="3" id="KW-1185">Reference proteome</keyword>
<feature type="domain" description="FP protein C-terminal" evidence="2">
    <location>
        <begin position="272"/>
        <end position="323"/>
    </location>
</feature>
<reference evidence="4" key="1">
    <citation type="submission" date="2025-08" db="UniProtKB">
        <authorList>
            <consortium name="RefSeq"/>
        </authorList>
    </citation>
    <scope>IDENTIFICATION</scope>
    <source>
        <strain evidence="4">Ishihara</strain>
        <tissue evidence="4">Whole body</tissue>
    </source>
</reference>
<dbReference type="Proteomes" id="UP000301870">
    <property type="component" value="Chromosome 15"/>
</dbReference>
<organism evidence="3 4">
    <name type="scientific">Spodoptera litura</name>
    <name type="common">Asian cotton leafworm</name>
    <dbReference type="NCBI Taxonomy" id="69820"/>
    <lineage>
        <taxon>Eukaryota</taxon>
        <taxon>Metazoa</taxon>
        <taxon>Ecdysozoa</taxon>
        <taxon>Arthropoda</taxon>
        <taxon>Hexapoda</taxon>
        <taxon>Insecta</taxon>
        <taxon>Pterygota</taxon>
        <taxon>Neoptera</taxon>
        <taxon>Endopterygota</taxon>
        <taxon>Lepidoptera</taxon>
        <taxon>Glossata</taxon>
        <taxon>Ditrysia</taxon>
        <taxon>Noctuoidea</taxon>
        <taxon>Noctuidae</taxon>
        <taxon>Amphipyrinae</taxon>
        <taxon>Spodoptera</taxon>
    </lineage>
</organism>
<proteinExistence type="predicted"/>
<accession>A0A9J7DYH6</accession>
<dbReference type="Gene3D" id="1.10.287.950">
    <property type="entry name" value="Methyl-accepting chemotaxis protein"/>
    <property type="match status" value="1"/>
</dbReference>
<dbReference type="OrthoDB" id="7484295at2759"/>
<feature type="coiled-coil region" evidence="1">
    <location>
        <begin position="105"/>
        <end position="132"/>
    </location>
</feature>
<evidence type="ECO:0000256" key="1">
    <source>
        <dbReference type="SAM" id="Coils"/>
    </source>
</evidence>
<evidence type="ECO:0000313" key="3">
    <source>
        <dbReference type="Proteomes" id="UP000301870"/>
    </source>
</evidence>
<dbReference type="AlphaFoldDB" id="A0A9J7DYH6"/>
<dbReference type="GeneID" id="111352378"/>
<dbReference type="RefSeq" id="XP_022820621.1">
    <property type="nucleotide sequence ID" value="XM_022964853.1"/>
</dbReference>
<keyword evidence="1" id="KW-0175">Coiled coil</keyword>
<sequence length="338" mass="38525">MSLSPNNKFHSDTDLHKTDCSELNTISRKRRHPASEWSEAIAELSREFKNTLSDWRRDLESSVKGIADNVLSIKSDLAALTQVTSEIKNDIQYLRSEQSVMKQRITELDTKYDDLAREIDDLKNSVQFLGNDQSDLSKKVGECSERMRESTNTQHTVVELVSKIDYLEQTARSCNIEICNVPERRNEDLMSLMTNIGTSIKFSIKPSDIISVKRVPHAVQNNNKPKNIVAKFTSCILRDNILSASRLHKGLNTQQCGISGTSVPIYMHEHLTLKRKKLFRDCREAARIHNYRFLWVKNGTILAREREGAKSFAIRSYQDIARIRSGSEIKQVAADPAN</sequence>
<dbReference type="PANTHER" id="PTHR11505">
    <property type="entry name" value="L1 TRANSPOSABLE ELEMENT-RELATED"/>
    <property type="match status" value="1"/>
</dbReference>